<evidence type="ECO:0000256" key="1">
    <source>
        <dbReference type="ARBA" id="ARBA00001947"/>
    </source>
</evidence>
<dbReference type="InterPro" id="IPR032466">
    <property type="entry name" value="Metal_Hydrolase"/>
</dbReference>
<dbReference type="SUPFAM" id="SSF51338">
    <property type="entry name" value="Composite domain of metallo-dependent hydrolases"/>
    <property type="match status" value="1"/>
</dbReference>
<dbReference type="InterPro" id="IPR002195">
    <property type="entry name" value="Dihydroorotase_CS"/>
</dbReference>
<comment type="cofactor">
    <cofactor evidence="1">
        <name>Zn(2+)</name>
        <dbReference type="ChEBI" id="CHEBI:29105"/>
    </cofactor>
</comment>
<feature type="domain" description="Amidohydrolase-related" evidence="6">
    <location>
        <begin position="53"/>
        <end position="422"/>
    </location>
</feature>
<dbReference type="PANTHER" id="PTHR43668:SF4">
    <property type="entry name" value="ALLANTOINASE"/>
    <property type="match status" value="1"/>
</dbReference>
<dbReference type="EMBL" id="LPXN01000093">
    <property type="protein sequence ID" value="KZD10007.1"/>
    <property type="molecule type" value="Genomic_DNA"/>
</dbReference>
<dbReference type="InterPro" id="IPR011059">
    <property type="entry name" value="Metal-dep_hydrolase_composite"/>
</dbReference>
<dbReference type="GO" id="GO:0005737">
    <property type="term" value="C:cytoplasm"/>
    <property type="evidence" value="ECO:0007669"/>
    <property type="project" value="TreeGrafter"/>
</dbReference>
<evidence type="ECO:0000256" key="4">
    <source>
        <dbReference type="ARBA" id="ARBA00022723"/>
    </source>
</evidence>
<dbReference type="GO" id="GO:0046872">
    <property type="term" value="F:metal ion binding"/>
    <property type="evidence" value="ECO:0007669"/>
    <property type="project" value="UniProtKB-KW"/>
</dbReference>
<accession>A0A154W905</accession>
<dbReference type="RefSeq" id="WP_067554028.1">
    <property type="nucleotide sequence ID" value="NZ_LPXN01000093.1"/>
</dbReference>
<proteinExistence type="inferred from homology"/>
<reference evidence="7 8" key="1">
    <citation type="submission" date="2015-12" db="EMBL/GenBank/DDBJ databases">
        <title>Genome sequence of Oceanibaculum pacificum MCCC 1A02656.</title>
        <authorList>
            <person name="Lu L."/>
            <person name="Lai Q."/>
            <person name="Shao Z."/>
            <person name="Qian P."/>
        </authorList>
    </citation>
    <scope>NUCLEOTIDE SEQUENCE [LARGE SCALE GENOMIC DNA]</scope>
    <source>
        <strain evidence="7 8">MCCC 1A02656</strain>
    </source>
</reference>
<gene>
    <name evidence="7" type="ORF">AUP43_06435</name>
</gene>
<comment type="function">
    <text evidence="2">Catalyzes the reversible cyclization of carbamoyl aspartate to dihydroorotate.</text>
</comment>
<dbReference type="NCBIfam" id="TIGR00857">
    <property type="entry name" value="pyrC_multi"/>
    <property type="match status" value="1"/>
</dbReference>
<dbReference type="PROSITE" id="PS00483">
    <property type="entry name" value="DIHYDROOROTASE_2"/>
    <property type="match status" value="1"/>
</dbReference>
<dbReference type="SUPFAM" id="SSF51556">
    <property type="entry name" value="Metallo-dependent hydrolases"/>
    <property type="match status" value="1"/>
</dbReference>
<evidence type="ECO:0000313" key="7">
    <source>
        <dbReference type="EMBL" id="KZD10007.1"/>
    </source>
</evidence>
<name>A0A154W905_9PROT</name>
<dbReference type="Gene3D" id="2.30.40.10">
    <property type="entry name" value="Urease, subunit C, domain 1"/>
    <property type="match status" value="1"/>
</dbReference>
<evidence type="ECO:0000256" key="2">
    <source>
        <dbReference type="ARBA" id="ARBA00002368"/>
    </source>
</evidence>
<dbReference type="Gene3D" id="3.20.20.140">
    <property type="entry name" value="Metal-dependent hydrolases"/>
    <property type="match status" value="1"/>
</dbReference>
<sequence>MQDSFDLLVAGGIAVTPNGRERVDIGIRGGRIAALGDLRNAKAAEVFDASGLIVLPGVIDTQVHFREPGNEHKEDLESGTRGAILGGVTAIFEMPNTKPSTTDEDALADKLNRARGRAWCDHAFFMGAAPENIGNLVSLERLPGCCGVKVFMGSSTGSLLVEDDATLEALLLDGVRRVAVHAEDEMRLRARAHVAKEAGHPRAHPDWRDVETALNATRRVCNLARKTGRRVHVLHITTADEIDYLAEYKDFVTVETTPQHLTLEAPDCYDRLGSFAQMNPPIRDAAHRAGLWRGIATGVVDVLGSDHAPHTRDEKAKPYPESPSGMPGVQTLLPVMLDHVNAGRLTLERLVDLVCAGPQRLYGIAGKGRIALGYDGDLTLVDMNAKRTITHAMMANKSGWTPFDGMEVTGWPMATIIRGNIVMRDGEVQDKPLGKPVRFTETLNG</sequence>
<dbReference type="STRING" id="580166.AUP43_06435"/>
<evidence type="ECO:0000259" key="6">
    <source>
        <dbReference type="Pfam" id="PF01979"/>
    </source>
</evidence>
<dbReference type="AlphaFoldDB" id="A0A154W905"/>
<evidence type="ECO:0000256" key="5">
    <source>
        <dbReference type="ARBA" id="ARBA00022801"/>
    </source>
</evidence>
<dbReference type="GO" id="GO:0006145">
    <property type="term" value="P:purine nucleobase catabolic process"/>
    <property type="evidence" value="ECO:0007669"/>
    <property type="project" value="TreeGrafter"/>
</dbReference>
<dbReference type="NCBIfam" id="NF006559">
    <property type="entry name" value="PRK09060.1"/>
    <property type="match status" value="1"/>
</dbReference>
<comment type="caution">
    <text evidence="7">The sequence shown here is derived from an EMBL/GenBank/DDBJ whole genome shotgun (WGS) entry which is preliminary data.</text>
</comment>
<keyword evidence="8" id="KW-1185">Reference proteome</keyword>
<dbReference type="InterPro" id="IPR006680">
    <property type="entry name" value="Amidohydro-rel"/>
</dbReference>
<organism evidence="7 8">
    <name type="scientific">Oceanibaculum pacificum</name>
    <dbReference type="NCBI Taxonomy" id="580166"/>
    <lineage>
        <taxon>Bacteria</taxon>
        <taxon>Pseudomonadati</taxon>
        <taxon>Pseudomonadota</taxon>
        <taxon>Alphaproteobacteria</taxon>
        <taxon>Rhodospirillales</taxon>
        <taxon>Oceanibaculaceae</taxon>
        <taxon>Oceanibaculum</taxon>
    </lineage>
</organism>
<evidence type="ECO:0000256" key="3">
    <source>
        <dbReference type="ARBA" id="ARBA00010286"/>
    </source>
</evidence>
<dbReference type="PANTHER" id="PTHR43668">
    <property type="entry name" value="ALLANTOINASE"/>
    <property type="match status" value="1"/>
</dbReference>
<dbReference type="Proteomes" id="UP000076400">
    <property type="component" value="Unassembled WGS sequence"/>
</dbReference>
<keyword evidence="5" id="KW-0378">Hydrolase</keyword>
<dbReference type="CDD" id="cd01318">
    <property type="entry name" value="DHOase_IIb"/>
    <property type="match status" value="1"/>
</dbReference>
<evidence type="ECO:0000313" key="8">
    <source>
        <dbReference type="Proteomes" id="UP000076400"/>
    </source>
</evidence>
<protein>
    <submittedName>
        <fullName evidence="7">Dihydroorotase</fullName>
    </submittedName>
</protein>
<dbReference type="OrthoDB" id="9775759at2"/>
<dbReference type="Pfam" id="PF01979">
    <property type="entry name" value="Amidohydro_1"/>
    <property type="match status" value="1"/>
</dbReference>
<dbReference type="InterPro" id="IPR050138">
    <property type="entry name" value="DHOase/Allantoinase_Hydrolase"/>
</dbReference>
<comment type="similarity">
    <text evidence="3">Belongs to the metallo-dependent hydrolases superfamily. DHOase family. Class I DHOase subfamily.</text>
</comment>
<dbReference type="GO" id="GO:0004038">
    <property type="term" value="F:allantoinase activity"/>
    <property type="evidence" value="ECO:0007669"/>
    <property type="project" value="TreeGrafter"/>
</dbReference>
<keyword evidence="4" id="KW-0479">Metal-binding</keyword>